<keyword evidence="5 7" id="KW-1133">Transmembrane helix</keyword>
<evidence type="ECO:0000256" key="2">
    <source>
        <dbReference type="ARBA" id="ARBA00022475"/>
    </source>
</evidence>
<keyword evidence="8" id="KW-0328">Glycosyltransferase</keyword>
<feature type="transmembrane region" description="Helical" evidence="7">
    <location>
        <begin position="231"/>
        <end position="249"/>
    </location>
</feature>
<evidence type="ECO:0000256" key="1">
    <source>
        <dbReference type="ARBA" id="ARBA00007150"/>
    </source>
</evidence>
<dbReference type="GO" id="GO:0008961">
    <property type="term" value="F:phosphatidylglycerol-prolipoprotein diacylglyceryl transferase activity"/>
    <property type="evidence" value="ECO:0007669"/>
    <property type="project" value="UniProtKB-UniRule"/>
</dbReference>
<dbReference type="GO" id="GO:0042158">
    <property type="term" value="P:lipoprotein biosynthetic process"/>
    <property type="evidence" value="ECO:0007669"/>
    <property type="project" value="UniProtKB-UniRule"/>
</dbReference>
<dbReference type="PANTHER" id="PTHR30589">
    <property type="entry name" value="PROLIPOPROTEIN DIACYLGLYCERYL TRANSFERASE"/>
    <property type="match status" value="1"/>
</dbReference>
<evidence type="ECO:0000256" key="6">
    <source>
        <dbReference type="ARBA" id="ARBA00023136"/>
    </source>
</evidence>
<dbReference type="PROSITE" id="PS01311">
    <property type="entry name" value="LGT"/>
    <property type="match status" value="1"/>
</dbReference>
<dbReference type="AlphaFoldDB" id="A0A9D1L275"/>
<evidence type="ECO:0000256" key="7">
    <source>
        <dbReference type="HAMAP-Rule" id="MF_01147"/>
    </source>
</evidence>
<keyword evidence="6 7" id="KW-0472">Membrane</keyword>
<keyword evidence="3 7" id="KW-0808">Transferase</keyword>
<dbReference type="Pfam" id="PF01790">
    <property type="entry name" value="LGT"/>
    <property type="match status" value="1"/>
</dbReference>
<dbReference type="EC" id="2.5.1.145" evidence="7"/>
<evidence type="ECO:0000313" key="8">
    <source>
        <dbReference type="EMBL" id="HIU22239.1"/>
    </source>
</evidence>
<organism evidence="8 9">
    <name type="scientific">Candidatus Fimihabitans intestinipullorum</name>
    <dbReference type="NCBI Taxonomy" id="2840820"/>
    <lineage>
        <taxon>Bacteria</taxon>
        <taxon>Bacillati</taxon>
        <taxon>Mycoplasmatota</taxon>
        <taxon>Mycoplasmatota incertae sedis</taxon>
        <taxon>Candidatus Fimihabitans</taxon>
    </lineage>
</organism>
<evidence type="ECO:0000256" key="4">
    <source>
        <dbReference type="ARBA" id="ARBA00022692"/>
    </source>
</evidence>
<comment type="pathway">
    <text evidence="7">Protein modification; lipoprotein biosynthesis (diacylglyceryl transfer).</text>
</comment>
<evidence type="ECO:0000313" key="9">
    <source>
        <dbReference type="Proteomes" id="UP000824087"/>
    </source>
</evidence>
<proteinExistence type="inferred from homology"/>
<dbReference type="InterPro" id="IPR001640">
    <property type="entry name" value="Lgt"/>
</dbReference>
<sequence length="269" mass="31660">MNPILLDLGFIKIYWYSFFIFIALLVGIELCLHEAKKHNISKDYLINMFFWMFPIVLIGARLYFVLFHLDYYSQNPIEIFYVWEGGLAIHGGMIAGFIWLVYYSRKHNVPIIKEMDMIAVSLLLGQAIGRWGNFMNQEAYGPATTLSFLQELHLPQFIIDGMNIDGVYYQPTFLYESIWCFLGFIIILCIRKYKKLNVGTLSSFYLIWYGSERFIVEGLRMDSLMFFGFRQAQIISIIFILLGICLYVYTHTKIKIKYYESEEKNGKKI</sequence>
<comment type="function">
    <text evidence="7">Catalyzes the transfer of the diacylglyceryl group from phosphatidylglycerol to the sulfhydryl group of the N-terminal cysteine of a prolipoprotein, the first step in the formation of mature lipoproteins.</text>
</comment>
<reference evidence="8" key="1">
    <citation type="submission" date="2020-10" db="EMBL/GenBank/DDBJ databases">
        <authorList>
            <person name="Gilroy R."/>
        </authorList>
    </citation>
    <scope>NUCLEOTIDE SEQUENCE</scope>
    <source>
        <strain evidence="8">CHK197-8231</strain>
    </source>
</reference>
<gene>
    <name evidence="7" type="primary">lgt</name>
    <name evidence="8" type="ORF">IAD49_01520</name>
</gene>
<evidence type="ECO:0000256" key="5">
    <source>
        <dbReference type="ARBA" id="ARBA00022989"/>
    </source>
</evidence>
<dbReference type="NCBIfam" id="TIGR00544">
    <property type="entry name" value="lgt"/>
    <property type="match status" value="1"/>
</dbReference>
<evidence type="ECO:0000256" key="3">
    <source>
        <dbReference type="ARBA" id="ARBA00022679"/>
    </source>
</evidence>
<comment type="subcellular location">
    <subcellularLocation>
        <location evidence="7">Cell membrane</location>
        <topology evidence="7">Multi-pass membrane protein</topology>
    </subcellularLocation>
</comment>
<name>A0A9D1L275_9BACT</name>
<reference evidence="8" key="2">
    <citation type="journal article" date="2021" name="PeerJ">
        <title>Extensive microbial diversity within the chicken gut microbiome revealed by metagenomics and culture.</title>
        <authorList>
            <person name="Gilroy R."/>
            <person name="Ravi A."/>
            <person name="Getino M."/>
            <person name="Pursley I."/>
            <person name="Horton D.L."/>
            <person name="Alikhan N.F."/>
            <person name="Baker D."/>
            <person name="Gharbi K."/>
            <person name="Hall N."/>
            <person name="Watson M."/>
            <person name="Adriaenssens E.M."/>
            <person name="Foster-Nyarko E."/>
            <person name="Jarju S."/>
            <person name="Secka A."/>
            <person name="Antonio M."/>
            <person name="Oren A."/>
            <person name="Chaudhuri R.R."/>
            <person name="La Ragione R."/>
            <person name="Hildebrand F."/>
            <person name="Pallen M.J."/>
        </authorList>
    </citation>
    <scope>NUCLEOTIDE SEQUENCE</scope>
    <source>
        <strain evidence="8">CHK197-8231</strain>
    </source>
</reference>
<feature type="transmembrane region" description="Helical" evidence="7">
    <location>
        <begin position="172"/>
        <end position="189"/>
    </location>
</feature>
<feature type="transmembrane region" description="Helical" evidence="7">
    <location>
        <begin position="44"/>
        <end position="67"/>
    </location>
</feature>
<dbReference type="Proteomes" id="UP000824087">
    <property type="component" value="Unassembled WGS sequence"/>
</dbReference>
<protein>
    <recommendedName>
        <fullName evidence="7">Phosphatidylglycerol--prolipoprotein diacylglyceryl transferase</fullName>
        <ecNumber evidence="7">2.5.1.145</ecNumber>
    </recommendedName>
</protein>
<feature type="transmembrane region" description="Helical" evidence="7">
    <location>
        <begin position="79"/>
        <end position="103"/>
    </location>
</feature>
<dbReference type="PANTHER" id="PTHR30589:SF0">
    <property type="entry name" value="PHOSPHATIDYLGLYCEROL--PROLIPOPROTEIN DIACYLGLYCERYL TRANSFERASE"/>
    <property type="match status" value="1"/>
</dbReference>
<dbReference type="GO" id="GO:0005886">
    <property type="term" value="C:plasma membrane"/>
    <property type="evidence" value="ECO:0007669"/>
    <property type="project" value="UniProtKB-SubCell"/>
</dbReference>
<comment type="catalytic activity">
    <reaction evidence="7">
        <text>L-cysteinyl-[prolipoprotein] + a 1,2-diacyl-sn-glycero-3-phospho-(1'-sn-glycerol) = an S-1,2-diacyl-sn-glyceryl-L-cysteinyl-[prolipoprotein] + sn-glycerol 1-phosphate + H(+)</text>
        <dbReference type="Rhea" id="RHEA:56712"/>
        <dbReference type="Rhea" id="RHEA-COMP:14679"/>
        <dbReference type="Rhea" id="RHEA-COMP:14680"/>
        <dbReference type="ChEBI" id="CHEBI:15378"/>
        <dbReference type="ChEBI" id="CHEBI:29950"/>
        <dbReference type="ChEBI" id="CHEBI:57685"/>
        <dbReference type="ChEBI" id="CHEBI:64716"/>
        <dbReference type="ChEBI" id="CHEBI:140658"/>
        <dbReference type="EC" id="2.5.1.145"/>
    </reaction>
</comment>
<comment type="caution">
    <text evidence="8">The sequence shown here is derived from an EMBL/GenBank/DDBJ whole genome shotgun (WGS) entry which is preliminary data.</text>
</comment>
<feature type="binding site" evidence="7">
    <location>
        <position position="130"/>
    </location>
    <ligand>
        <name>a 1,2-diacyl-sn-glycero-3-phospho-(1'-sn-glycerol)</name>
        <dbReference type="ChEBI" id="CHEBI:64716"/>
    </ligand>
</feature>
<accession>A0A9D1L275</accession>
<dbReference type="EMBL" id="DVML01000009">
    <property type="protein sequence ID" value="HIU22239.1"/>
    <property type="molecule type" value="Genomic_DNA"/>
</dbReference>
<keyword evidence="4 7" id="KW-0812">Transmembrane</keyword>
<comment type="similarity">
    <text evidence="1 7">Belongs to the Lgt family.</text>
</comment>
<dbReference type="HAMAP" id="MF_01147">
    <property type="entry name" value="Lgt"/>
    <property type="match status" value="1"/>
</dbReference>
<keyword evidence="2 7" id="KW-1003">Cell membrane</keyword>
<feature type="transmembrane region" description="Helical" evidence="7">
    <location>
        <begin position="13"/>
        <end position="32"/>
    </location>
</feature>